<proteinExistence type="predicted"/>
<evidence type="ECO:0008006" key="3">
    <source>
        <dbReference type="Google" id="ProtNLM"/>
    </source>
</evidence>
<sequence>MQAQIRKASKQDLGKLTEFLTKANLGIEGLTEETVDYFLLLEDEGGKLKGSLGIEAFDGFGLLRSLVVSGGQAEKEIFILFTQMLQLAKERGMNSLFLATNKNEGRVIF</sequence>
<dbReference type="EMBL" id="JAMQCR010000003">
    <property type="protein sequence ID" value="MCM2535724.1"/>
    <property type="molecule type" value="Genomic_DNA"/>
</dbReference>
<dbReference type="SUPFAM" id="SSF55729">
    <property type="entry name" value="Acyl-CoA N-acyltransferases (Nat)"/>
    <property type="match status" value="1"/>
</dbReference>
<reference evidence="1 2" key="1">
    <citation type="submission" date="2022-06" db="EMBL/GenBank/DDBJ databases">
        <authorList>
            <person name="Jeon C.O."/>
        </authorList>
    </citation>
    <scope>NUCLEOTIDE SEQUENCE [LARGE SCALE GENOMIC DNA]</scope>
    <source>
        <strain evidence="1 2">KCTC 13943</strain>
    </source>
</reference>
<gene>
    <name evidence="1" type="ORF">NDK43_29875</name>
</gene>
<name>A0ABT0WHE2_9BACI</name>
<comment type="caution">
    <text evidence="1">The sequence shown here is derived from an EMBL/GenBank/DDBJ whole genome shotgun (WGS) entry which is preliminary data.</text>
</comment>
<dbReference type="Proteomes" id="UP001523262">
    <property type="component" value="Unassembled WGS sequence"/>
</dbReference>
<organism evidence="1 2">
    <name type="scientific">Neobacillus pocheonensis</name>
    <dbReference type="NCBI Taxonomy" id="363869"/>
    <lineage>
        <taxon>Bacteria</taxon>
        <taxon>Bacillati</taxon>
        <taxon>Bacillota</taxon>
        <taxon>Bacilli</taxon>
        <taxon>Bacillales</taxon>
        <taxon>Bacillaceae</taxon>
        <taxon>Neobacillus</taxon>
    </lineage>
</organism>
<keyword evidence="2" id="KW-1185">Reference proteome</keyword>
<accession>A0ABT0WHE2</accession>
<protein>
    <recommendedName>
        <fullName evidence="3">GNAT family N-acetyltransferase</fullName>
    </recommendedName>
</protein>
<dbReference type="InterPro" id="IPR016181">
    <property type="entry name" value="Acyl_CoA_acyltransferase"/>
</dbReference>
<evidence type="ECO:0000313" key="1">
    <source>
        <dbReference type="EMBL" id="MCM2535724.1"/>
    </source>
</evidence>
<evidence type="ECO:0000313" key="2">
    <source>
        <dbReference type="Proteomes" id="UP001523262"/>
    </source>
</evidence>